<proteinExistence type="predicted"/>
<gene>
    <name evidence="1" type="ORF">EPI10_021853</name>
</gene>
<keyword evidence="2" id="KW-1185">Reference proteome</keyword>
<dbReference type="Proteomes" id="UP000325315">
    <property type="component" value="Unassembled WGS sequence"/>
</dbReference>
<accession>A0A5B6WHX9</accession>
<evidence type="ECO:0000313" key="1">
    <source>
        <dbReference type="EMBL" id="KAA3481491.1"/>
    </source>
</evidence>
<dbReference type="GO" id="GO:0032259">
    <property type="term" value="P:methylation"/>
    <property type="evidence" value="ECO:0007669"/>
    <property type="project" value="UniProtKB-KW"/>
</dbReference>
<dbReference type="AlphaFoldDB" id="A0A5B6WHX9"/>
<comment type="caution">
    <text evidence="1">The sequence shown here is derived from an EMBL/GenBank/DDBJ whole genome shotgun (WGS) entry which is preliminary data.</text>
</comment>
<dbReference type="GO" id="GO:0008168">
    <property type="term" value="F:methyltransferase activity"/>
    <property type="evidence" value="ECO:0007669"/>
    <property type="project" value="UniProtKB-KW"/>
</dbReference>
<dbReference type="EMBL" id="SMMG02000003">
    <property type="protein sequence ID" value="KAA3481491.1"/>
    <property type="molecule type" value="Genomic_DNA"/>
</dbReference>
<evidence type="ECO:0000313" key="2">
    <source>
        <dbReference type="Proteomes" id="UP000325315"/>
    </source>
</evidence>
<reference evidence="2" key="1">
    <citation type="journal article" date="2019" name="Plant Biotechnol. J.">
        <title>Genome sequencing of the Australian wild diploid species Gossypium australe highlights disease resistance and delayed gland morphogenesis.</title>
        <authorList>
            <person name="Cai Y."/>
            <person name="Cai X."/>
            <person name="Wang Q."/>
            <person name="Wang P."/>
            <person name="Zhang Y."/>
            <person name="Cai C."/>
            <person name="Xu Y."/>
            <person name="Wang K."/>
            <person name="Zhou Z."/>
            <person name="Wang C."/>
            <person name="Geng S."/>
            <person name="Li B."/>
            <person name="Dong Q."/>
            <person name="Hou Y."/>
            <person name="Wang H."/>
            <person name="Ai P."/>
            <person name="Liu Z."/>
            <person name="Yi F."/>
            <person name="Sun M."/>
            <person name="An G."/>
            <person name="Cheng J."/>
            <person name="Zhang Y."/>
            <person name="Shi Q."/>
            <person name="Xie Y."/>
            <person name="Shi X."/>
            <person name="Chang Y."/>
            <person name="Huang F."/>
            <person name="Chen Y."/>
            <person name="Hong S."/>
            <person name="Mi L."/>
            <person name="Sun Q."/>
            <person name="Zhang L."/>
            <person name="Zhou B."/>
            <person name="Peng R."/>
            <person name="Zhang X."/>
            <person name="Liu F."/>
        </authorList>
    </citation>
    <scope>NUCLEOTIDE SEQUENCE [LARGE SCALE GENOMIC DNA]</scope>
    <source>
        <strain evidence="2">cv. PA1801</strain>
    </source>
</reference>
<keyword evidence="1" id="KW-0808">Transferase</keyword>
<keyword evidence="1" id="KW-0489">Methyltransferase</keyword>
<organism evidence="1 2">
    <name type="scientific">Gossypium australe</name>
    <dbReference type="NCBI Taxonomy" id="47621"/>
    <lineage>
        <taxon>Eukaryota</taxon>
        <taxon>Viridiplantae</taxon>
        <taxon>Streptophyta</taxon>
        <taxon>Embryophyta</taxon>
        <taxon>Tracheophyta</taxon>
        <taxon>Spermatophyta</taxon>
        <taxon>Magnoliopsida</taxon>
        <taxon>eudicotyledons</taxon>
        <taxon>Gunneridae</taxon>
        <taxon>Pentapetalae</taxon>
        <taxon>rosids</taxon>
        <taxon>malvids</taxon>
        <taxon>Malvales</taxon>
        <taxon>Malvaceae</taxon>
        <taxon>Malvoideae</taxon>
        <taxon>Gossypium</taxon>
    </lineage>
</organism>
<name>A0A5B6WHX9_9ROSI</name>
<protein>
    <submittedName>
        <fullName evidence="1">Trans-resveratrol di-O-methyltransferase-like</fullName>
    </submittedName>
</protein>
<dbReference type="OrthoDB" id="10493889at2759"/>
<sequence length="137" mass="15448">MGVALTQIREVADHLQTLVAQADVLSLKYESESDRGRELARLLRQVEALKRIGGENLSGICLYVPRSVLNNWTAEEIPIVFRANSESPYINDTSDAATDSKSPFERDMCLEGSQDFEDDRDCNLSPDLLRMVEQEEK</sequence>